<evidence type="ECO:0000256" key="1">
    <source>
        <dbReference type="SAM" id="Phobius"/>
    </source>
</evidence>
<organism evidence="4 5">
    <name type="scientific">Durusdinium trenchii</name>
    <dbReference type="NCBI Taxonomy" id="1381693"/>
    <lineage>
        <taxon>Eukaryota</taxon>
        <taxon>Sar</taxon>
        <taxon>Alveolata</taxon>
        <taxon>Dinophyceae</taxon>
        <taxon>Suessiales</taxon>
        <taxon>Symbiodiniaceae</taxon>
        <taxon>Durusdinium</taxon>
    </lineage>
</organism>
<dbReference type="InterPro" id="IPR037185">
    <property type="entry name" value="EmrE-like"/>
</dbReference>
<dbReference type="InterPro" id="IPR000620">
    <property type="entry name" value="EamA_dom"/>
</dbReference>
<reference evidence="4 5" key="1">
    <citation type="submission" date="2024-02" db="EMBL/GenBank/DDBJ databases">
        <authorList>
            <person name="Chen Y."/>
            <person name="Shah S."/>
            <person name="Dougan E. K."/>
            <person name="Thang M."/>
            <person name="Chan C."/>
        </authorList>
    </citation>
    <scope>NUCLEOTIDE SEQUENCE [LARGE SCALE GENOMIC DNA]</scope>
</reference>
<sequence>MESFVQKRPISSFASRDTALPYLAIYVLSGACQPLLMCEVHAAGLGDARCQLYMVFYYLGMSFTGLLQLCRADDAGLPGLQLQSGSLKRHMDVWTLLPCVFVAFFGITAQSLNWAGNMRAGSSIFAVVYASVTIWAALLSRILLQRRLSRRQWLSIGSVFGGLALTGLDAKSLGPEVFMGSLMIATGTILHATCHTPFRS</sequence>
<evidence type="ECO:0000313" key="3">
    <source>
        <dbReference type="EMBL" id="CAK9113905.1"/>
    </source>
</evidence>
<evidence type="ECO:0000259" key="2">
    <source>
        <dbReference type="Pfam" id="PF00892"/>
    </source>
</evidence>
<evidence type="ECO:0000313" key="4">
    <source>
        <dbReference type="EMBL" id="CAK9113965.1"/>
    </source>
</evidence>
<keyword evidence="5" id="KW-1185">Reference proteome</keyword>
<keyword evidence="1" id="KW-0472">Membrane</keyword>
<keyword evidence="1" id="KW-0812">Transmembrane</keyword>
<comment type="caution">
    <text evidence="4">The sequence shown here is derived from an EMBL/GenBank/DDBJ whole genome shotgun (WGS) entry which is preliminary data.</text>
</comment>
<dbReference type="SUPFAM" id="SSF103481">
    <property type="entry name" value="Multidrug resistance efflux transporter EmrE"/>
    <property type="match status" value="1"/>
</dbReference>
<dbReference type="Proteomes" id="UP001642484">
    <property type="component" value="Unassembled WGS sequence"/>
</dbReference>
<dbReference type="EMBL" id="CAXAMN010027917">
    <property type="protein sequence ID" value="CAK9113905.1"/>
    <property type="molecule type" value="Genomic_DNA"/>
</dbReference>
<gene>
    <name evidence="3" type="ORF">CCMP2556_LOCUS52698</name>
    <name evidence="4" type="ORF">CCMP2556_LOCUS52721</name>
</gene>
<dbReference type="PROSITE" id="PS51257">
    <property type="entry name" value="PROKAR_LIPOPROTEIN"/>
    <property type="match status" value="1"/>
</dbReference>
<dbReference type="Pfam" id="PF00892">
    <property type="entry name" value="EamA"/>
    <property type="match status" value="1"/>
</dbReference>
<name>A0ABP0SNJ5_9DINO</name>
<accession>A0ABP0SNJ5</accession>
<feature type="transmembrane region" description="Helical" evidence="1">
    <location>
        <begin position="124"/>
        <end position="144"/>
    </location>
</feature>
<protein>
    <recommendedName>
        <fullName evidence="2">EamA domain-containing protein</fullName>
    </recommendedName>
</protein>
<evidence type="ECO:0000313" key="5">
    <source>
        <dbReference type="Proteomes" id="UP001642484"/>
    </source>
</evidence>
<feature type="domain" description="EamA" evidence="2">
    <location>
        <begin position="92"/>
        <end position="166"/>
    </location>
</feature>
<keyword evidence="1" id="KW-1133">Transmembrane helix</keyword>
<feature type="transmembrane region" description="Helical" evidence="1">
    <location>
        <begin position="93"/>
        <end position="112"/>
    </location>
</feature>
<proteinExistence type="predicted"/>
<dbReference type="EMBL" id="CAXAMN010027928">
    <property type="protein sequence ID" value="CAK9113965.1"/>
    <property type="molecule type" value="Genomic_DNA"/>
</dbReference>